<dbReference type="Proteomes" id="UP000321393">
    <property type="component" value="Unassembled WGS sequence"/>
</dbReference>
<dbReference type="Pfam" id="PF03732">
    <property type="entry name" value="Retrotrans_gag"/>
    <property type="match status" value="1"/>
</dbReference>
<sequence length="228" mass="27221">MNPIVMEKLLNLVAKRLEVIGCHKERKVKLVTFLLRGSTEDWWTLCVAITEGVEFVTWRYFQREFQKKFYPHLFVDEKRREFLRLVQGDETVAQYGKKFMELARYAITFIMNEEDKCMHFEDGLRTSIRALVTTCAGSLDFSKLVEAAIRIEKCLVEEDEEKMVEGEESSPLLDRRQEKEDNKEAEKWTMFFFRQGSHWFGDKRPRFPECGSRHMGVYRREIICFKCR</sequence>
<dbReference type="PANTHER" id="PTHR34482:SF49">
    <property type="entry name" value="RETROTRANSPOSON GAG DOMAIN-CONTAINING PROTEIN"/>
    <property type="match status" value="1"/>
</dbReference>
<dbReference type="AlphaFoldDB" id="A0A5A7TPS8"/>
<feature type="domain" description="Retrotransposon gag" evidence="1">
    <location>
        <begin position="29"/>
        <end position="125"/>
    </location>
</feature>
<evidence type="ECO:0000259" key="1">
    <source>
        <dbReference type="Pfam" id="PF03732"/>
    </source>
</evidence>
<dbReference type="InterPro" id="IPR005162">
    <property type="entry name" value="Retrotrans_gag_dom"/>
</dbReference>
<protein>
    <recommendedName>
        <fullName evidence="1">Retrotransposon gag domain-containing protein</fullName>
    </recommendedName>
</protein>
<gene>
    <name evidence="2" type="ORF">E6C27_scaffold335G00530</name>
</gene>
<dbReference type="OrthoDB" id="2272416at2759"/>
<reference evidence="2 3" key="1">
    <citation type="submission" date="2019-08" db="EMBL/GenBank/DDBJ databases">
        <title>Draft genome sequences of two oriental melons (Cucumis melo L. var makuwa).</title>
        <authorList>
            <person name="Kwon S.-Y."/>
        </authorList>
    </citation>
    <scope>NUCLEOTIDE SEQUENCE [LARGE SCALE GENOMIC DNA]</scope>
    <source>
        <strain evidence="3">cv. SW 3</strain>
        <tissue evidence="2">Leaf</tissue>
    </source>
</reference>
<evidence type="ECO:0000313" key="3">
    <source>
        <dbReference type="Proteomes" id="UP000321393"/>
    </source>
</evidence>
<proteinExistence type="predicted"/>
<dbReference type="EMBL" id="SSTE01015151">
    <property type="protein sequence ID" value="KAA0043551.1"/>
    <property type="molecule type" value="Genomic_DNA"/>
</dbReference>
<name>A0A5A7TPS8_CUCMM</name>
<accession>A0A5A7TPS8</accession>
<evidence type="ECO:0000313" key="2">
    <source>
        <dbReference type="EMBL" id="KAA0043551.1"/>
    </source>
</evidence>
<organism evidence="2 3">
    <name type="scientific">Cucumis melo var. makuwa</name>
    <name type="common">Oriental melon</name>
    <dbReference type="NCBI Taxonomy" id="1194695"/>
    <lineage>
        <taxon>Eukaryota</taxon>
        <taxon>Viridiplantae</taxon>
        <taxon>Streptophyta</taxon>
        <taxon>Embryophyta</taxon>
        <taxon>Tracheophyta</taxon>
        <taxon>Spermatophyta</taxon>
        <taxon>Magnoliopsida</taxon>
        <taxon>eudicotyledons</taxon>
        <taxon>Gunneridae</taxon>
        <taxon>Pentapetalae</taxon>
        <taxon>rosids</taxon>
        <taxon>fabids</taxon>
        <taxon>Cucurbitales</taxon>
        <taxon>Cucurbitaceae</taxon>
        <taxon>Benincaseae</taxon>
        <taxon>Cucumis</taxon>
    </lineage>
</organism>
<dbReference type="PANTHER" id="PTHR34482">
    <property type="entry name" value="DNA DAMAGE-INDUCIBLE PROTEIN 1-LIKE"/>
    <property type="match status" value="1"/>
</dbReference>
<comment type="caution">
    <text evidence="2">The sequence shown here is derived from an EMBL/GenBank/DDBJ whole genome shotgun (WGS) entry which is preliminary data.</text>
</comment>